<keyword evidence="5" id="KW-0762">Sugar transport</keyword>
<dbReference type="PANTHER" id="PTHR43649:SF31">
    <property type="entry name" value="SN-GLYCEROL-3-PHOSPHATE-BINDING PERIPLASMIC PROTEIN UGPB"/>
    <property type="match status" value="1"/>
</dbReference>
<dbReference type="SUPFAM" id="SSF53850">
    <property type="entry name" value="Periplasmic binding protein-like II"/>
    <property type="match status" value="1"/>
</dbReference>
<dbReference type="Pfam" id="PF01547">
    <property type="entry name" value="SBP_bac_1"/>
    <property type="match status" value="1"/>
</dbReference>
<comment type="similarity">
    <text evidence="2">Belongs to the bacterial solute-binding protein 1 family.</text>
</comment>
<dbReference type="InterPro" id="IPR050490">
    <property type="entry name" value="Bact_solute-bd_prot1"/>
</dbReference>
<keyword evidence="3" id="KW-0813">Transport</keyword>
<evidence type="ECO:0000313" key="6">
    <source>
        <dbReference type="Proteomes" id="UP000199288"/>
    </source>
</evidence>
<dbReference type="AlphaFoldDB" id="A0A1H4D413"/>
<protein>
    <submittedName>
        <fullName evidence="5">Multiple sugar transport system substrate-binding protein</fullName>
    </submittedName>
</protein>
<evidence type="ECO:0000313" key="5">
    <source>
        <dbReference type="EMBL" id="SEA67266.1"/>
    </source>
</evidence>
<dbReference type="GO" id="GO:0030313">
    <property type="term" value="C:cell envelope"/>
    <property type="evidence" value="ECO:0007669"/>
    <property type="project" value="UniProtKB-SubCell"/>
</dbReference>
<sequence>MAHTPYKQYWTKLMTQAEGNNLPDVFWMNGPNIKLYADGDQLAPLDDIDVDWDKLPEALVELYSFEGKHYGIPKDFDTTALWYNKAIFEKAGVELPNSNWTWDDFTKAANEISTKLKGEGIYGVTADLTGGQESFYNTMEQAGGYVIKEGKSGFDDPKSIEGLQIWADLIKDGGMPSVQVMADNKPNDMFASGKAAMIWAGTWNTTNYAKNNPNPSDLDLTDLPKKDKQATVIHGLANVVAKNSKNVAAAKAFAQFLGSKRGAEIEGAAGVTLPAYEGTQEKYLETYPDWNVKVYPDSAQNYAFPYPVSKNTNAWAGLEAEILAPAFAGEVPVEQAAKQMADKMNELLAKEGN</sequence>
<keyword evidence="6" id="KW-1185">Reference proteome</keyword>
<gene>
    <name evidence="5" type="ORF">SAMN02910418_02128</name>
</gene>
<comment type="subcellular location">
    <subcellularLocation>
        <location evidence="1">Cell envelope</location>
    </subcellularLocation>
</comment>
<reference evidence="6" key="1">
    <citation type="submission" date="2016-10" db="EMBL/GenBank/DDBJ databases">
        <authorList>
            <person name="Varghese N."/>
            <person name="Submissions S."/>
        </authorList>
    </citation>
    <scope>NUCLEOTIDE SEQUENCE [LARGE SCALE GENOMIC DNA]</scope>
    <source>
        <strain evidence="6">KPR-1</strain>
    </source>
</reference>
<dbReference type="InterPro" id="IPR006059">
    <property type="entry name" value="SBP"/>
</dbReference>
<organism evidence="5 6">
    <name type="scientific">Bowdeniella nasicola</name>
    <dbReference type="NCBI Taxonomy" id="208480"/>
    <lineage>
        <taxon>Bacteria</taxon>
        <taxon>Bacillati</taxon>
        <taxon>Actinomycetota</taxon>
        <taxon>Actinomycetes</taxon>
        <taxon>Actinomycetales</taxon>
        <taxon>Actinomycetaceae</taxon>
        <taxon>Bowdeniella</taxon>
    </lineage>
</organism>
<keyword evidence="4" id="KW-0732">Signal</keyword>
<dbReference type="Proteomes" id="UP000199288">
    <property type="component" value="Unassembled WGS sequence"/>
</dbReference>
<dbReference type="PANTHER" id="PTHR43649">
    <property type="entry name" value="ARABINOSE-BINDING PROTEIN-RELATED"/>
    <property type="match status" value="1"/>
</dbReference>
<evidence type="ECO:0000256" key="3">
    <source>
        <dbReference type="ARBA" id="ARBA00022448"/>
    </source>
</evidence>
<proteinExistence type="inferred from homology"/>
<dbReference type="EMBL" id="FNQV01000015">
    <property type="protein sequence ID" value="SEA67266.1"/>
    <property type="molecule type" value="Genomic_DNA"/>
</dbReference>
<evidence type="ECO:0000256" key="4">
    <source>
        <dbReference type="ARBA" id="ARBA00022729"/>
    </source>
</evidence>
<name>A0A1H4D413_9ACTO</name>
<dbReference type="Gene3D" id="3.40.190.10">
    <property type="entry name" value="Periplasmic binding protein-like II"/>
    <property type="match status" value="1"/>
</dbReference>
<dbReference type="CDD" id="cd13585">
    <property type="entry name" value="PBP2_TMBP_like"/>
    <property type="match status" value="1"/>
</dbReference>
<evidence type="ECO:0000256" key="1">
    <source>
        <dbReference type="ARBA" id="ARBA00004196"/>
    </source>
</evidence>
<accession>A0A1H4D413</accession>
<evidence type="ECO:0000256" key="2">
    <source>
        <dbReference type="ARBA" id="ARBA00008520"/>
    </source>
</evidence>